<sequence>MFGEIARFLLNTLFTLFGAALILRVWMQAVRVPPYNPVTQAVLQATNWLVLPLRRVIAGVRGIDWASVVATVLTALVYVVLLVVIAGADPLGLIPTIVVAALLHVVEWVLYLVIWMTILMALVSWLNPRSPAMPILYQLTAPFLNPLRRVIPNLGGLDLSPILLFVIVQVLLMIVSRAAAALMLFSI</sequence>
<name>A0A102LJH2_9BURK</name>
<dbReference type="PANTHER" id="PTHR33219">
    <property type="entry name" value="YLMG HOMOLOG PROTEIN 2, CHLOROPLASTIC"/>
    <property type="match status" value="1"/>
</dbReference>
<evidence type="ECO:0000313" key="3">
    <source>
        <dbReference type="Proteomes" id="UP000065521"/>
    </source>
</evidence>
<comment type="caution">
    <text evidence="2">The sequence shown here is derived from an EMBL/GenBank/DDBJ whole genome shotgun (WGS) entry which is preliminary data.</text>
</comment>
<dbReference type="Proteomes" id="UP000065521">
    <property type="component" value="Unassembled WGS sequence"/>
</dbReference>
<evidence type="ECO:0000256" key="1">
    <source>
        <dbReference type="ARBA" id="ARBA00010894"/>
    </source>
</evidence>
<dbReference type="AlphaFoldDB" id="A0A102LJH2"/>
<dbReference type="RefSeq" id="WP_059615726.1">
    <property type="nucleotide sequence ID" value="NZ_CP013370.1"/>
</dbReference>
<protein>
    <submittedName>
        <fullName evidence="2">Uncharacterized protein</fullName>
    </submittedName>
</protein>
<dbReference type="Pfam" id="PF02325">
    <property type="entry name" value="CCB3_YggT"/>
    <property type="match status" value="2"/>
</dbReference>
<gene>
    <name evidence="2" type="ORF">WI38_06385</name>
</gene>
<dbReference type="EMBL" id="LOTN01000012">
    <property type="protein sequence ID" value="KUZ94781.1"/>
    <property type="molecule type" value="Genomic_DNA"/>
</dbReference>
<proteinExistence type="inferred from homology"/>
<accession>A0A102LJH2</accession>
<dbReference type="GO" id="GO:0016020">
    <property type="term" value="C:membrane"/>
    <property type="evidence" value="ECO:0007669"/>
    <property type="project" value="InterPro"/>
</dbReference>
<dbReference type="InterPro" id="IPR003425">
    <property type="entry name" value="CCB3/YggT"/>
</dbReference>
<reference evidence="2 3" key="1">
    <citation type="submission" date="2015-11" db="EMBL/GenBank/DDBJ databases">
        <title>Expanding the genomic diversity of Burkholderia species for the development of highly accurate diagnostics.</title>
        <authorList>
            <person name="Sahl J."/>
            <person name="Keim P."/>
            <person name="Wagner D."/>
        </authorList>
    </citation>
    <scope>NUCLEOTIDE SEQUENCE [LARGE SCALE GENOMIC DNA]</scope>
    <source>
        <strain evidence="2 3">RF32-BP4</strain>
    </source>
</reference>
<comment type="similarity">
    <text evidence="1">Belongs to the YggT family.</text>
</comment>
<organism evidence="2 3">
    <name type="scientific">Burkholderia ubonensis</name>
    <dbReference type="NCBI Taxonomy" id="101571"/>
    <lineage>
        <taxon>Bacteria</taxon>
        <taxon>Pseudomonadati</taxon>
        <taxon>Pseudomonadota</taxon>
        <taxon>Betaproteobacteria</taxon>
        <taxon>Burkholderiales</taxon>
        <taxon>Burkholderiaceae</taxon>
        <taxon>Burkholderia</taxon>
        <taxon>Burkholderia cepacia complex</taxon>
    </lineage>
</organism>
<dbReference type="PANTHER" id="PTHR33219:SF14">
    <property type="entry name" value="PROTEIN COFACTOR ASSEMBLY OF COMPLEX C SUBUNIT B CCB3, CHLOROPLASTIC-RELATED"/>
    <property type="match status" value="1"/>
</dbReference>
<evidence type="ECO:0000313" key="2">
    <source>
        <dbReference type="EMBL" id="KUZ94781.1"/>
    </source>
</evidence>